<dbReference type="AlphaFoldDB" id="A0A6S6UB49"/>
<proteinExistence type="predicted"/>
<dbReference type="InterPro" id="IPR009003">
    <property type="entry name" value="Peptidase_S1_PA"/>
</dbReference>
<dbReference type="Gene3D" id="2.40.10.10">
    <property type="entry name" value="Trypsin-like serine proteases"/>
    <property type="match status" value="1"/>
</dbReference>
<name>A0A6S6UB49_9GAMM</name>
<sequence length="318" mass="33625">MADMDTGTQIPYFLTATHCIDNSSSAASMDFFWLNRESSCGADDASSVQVSGGATLLHSQGSLDSTLVQINNPPPAGTLMSGWSLESVQAQDDMKGIHHGLGNPKQFAAGTFSNYARLSGTTGGYIVYNDPLGDFFQVHWDQGITSPGSSGSGVWATVDGQRLLKGNLVGGSSSCITPDEADEYARLERFYPYISNWLGTLSTPLQGLLNNSGSLQALTDGVLLGRYLEGIRGAALLTGITDQTIDIAALEDRIAAATANIDIDQDGLSTRNKDALLITRYLMGLRNDSLIEGINLSNSLNNTAQLVSGAIEAFLSGQ</sequence>
<dbReference type="PROSITE" id="PS00134">
    <property type="entry name" value="TRYPSIN_HIS"/>
    <property type="match status" value="1"/>
</dbReference>
<accession>A0A6S6UB49</accession>
<gene>
    <name evidence="1" type="ORF">HELGO_WM25134</name>
</gene>
<protein>
    <recommendedName>
        <fullName evidence="2">Peptidase S1 domain-containing protein</fullName>
    </recommendedName>
</protein>
<dbReference type="PANTHER" id="PTHR36234">
    <property type="entry name" value="LYSYL ENDOPEPTIDASE"/>
    <property type="match status" value="1"/>
</dbReference>
<dbReference type="InterPro" id="IPR018114">
    <property type="entry name" value="TRYPSIN_HIS"/>
</dbReference>
<dbReference type="InterPro" id="IPR043504">
    <property type="entry name" value="Peptidase_S1_PA_chymotrypsin"/>
</dbReference>
<reference evidence="1" key="1">
    <citation type="submission" date="2020-01" db="EMBL/GenBank/DDBJ databases">
        <authorList>
            <person name="Meier V. D."/>
            <person name="Meier V D."/>
        </authorList>
    </citation>
    <scope>NUCLEOTIDE SEQUENCE</scope>
    <source>
        <strain evidence="1">HLG_WM_MAG_08</strain>
    </source>
</reference>
<organism evidence="1">
    <name type="scientific">uncultured Thiotrichaceae bacterium</name>
    <dbReference type="NCBI Taxonomy" id="298394"/>
    <lineage>
        <taxon>Bacteria</taxon>
        <taxon>Pseudomonadati</taxon>
        <taxon>Pseudomonadota</taxon>
        <taxon>Gammaproteobacteria</taxon>
        <taxon>Thiotrichales</taxon>
        <taxon>Thiotrichaceae</taxon>
        <taxon>environmental samples</taxon>
    </lineage>
</organism>
<dbReference type="PANTHER" id="PTHR36234:SF5">
    <property type="entry name" value="LYSYL ENDOPEPTIDASE"/>
    <property type="match status" value="1"/>
</dbReference>
<dbReference type="SUPFAM" id="SSF50494">
    <property type="entry name" value="Trypsin-like serine proteases"/>
    <property type="match status" value="1"/>
</dbReference>
<dbReference type="EMBL" id="CACVAV010000397">
    <property type="protein sequence ID" value="CAA6825328.1"/>
    <property type="molecule type" value="Genomic_DNA"/>
</dbReference>
<dbReference type="GO" id="GO:0004252">
    <property type="term" value="F:serine-type endopeptidase activity"/>
    <property type="evidence" value="ECO:0007669"/>
    <property type="project" value="InterPro"/>
</dbReference>
<dbReference type="GO" id="GO:0006508">
    <property type="term" value="P:proteolysis"/>
    <property type="evidence" value="ECO:0007669"/>
    <property type="project" value="InterPro"/>
</dbReference>
<evidence type="ECO:0000313" key="1">
    <source>
        <dbReference type="EMBL" id="CAA6825328.1"/>
    </source>
</evidence>
<evidence type="ECO:0008006" key="2">
    <source>
        <dbReference type="Google" id="ProtNLM"/>
    </source>
</evidence>